<evidence type="ECO:0000313" key="6">
    <source>
        <dbReference type="RefSeq" id="XP_038983380.1"/>
    </source>
</evidence>
<proteinExistence type="predicted"/>
<evidence type="ECO:0000256" key="1">
    <source>
        <dbReference type="PROSITE-ProRule" id="PRU00175"/>
    </source>
</evidence>
<dbReference type="Gene3D" id="3.30.40.10">
    <property type="entry name" value="Zinc/RING finger domain, C3HC4 (zinc finger)"/>
    <property type="match status" value="1"/>
</dbReference>
<dbReference type="GO" id="GO:0016567">
    <property type="term" value="P:protein ubiquitination"/>
    <property type="evidence" value="ECO:0007669"/>
    <property type="project" value="InterPro"/>
</dbReference>
<dbReference type="GO" id="GO:0046621">
    <property type="term" value="P:negative regulation of organ growth"/>
    <property type="evidence" value="ECO:0007669"/>
    <property type="project" value="InterPro"/>
</dbReference>
<dbReference type="OrthoDB" id="9984778at2759"/>
<evidence type="ECO:0000259" key="2">
    <source>
        <dbReference type="PROSITE" id="PS50089"/>
    </source>
</evidence>
<dbReference type="AlphaFoldDB" id="A0A8B9A9W0"/>
<keyword evidence="1" id="KW-0479">Metal-binding</keyword>
<dbReference type="GeneID" id="103698390"/>
<sequence length="253" mass="28698">MNSNRQMEVHYINTGFPYTVTESFMDLFEGLAYAQADVALAEAFQDQGNPYWSMMHTNLYKYGLSDSGTNSFYYSFDHAYEINDYTPRLDGGRRTWDNTTTLNNVDSTQVAVHGGVNADVNANANPSTEECIRASHNASGPQVIWQDNIDPDIMTYEELLDLGEAVGTQSRGLSEEHISSLPVTKYKCSFFSRKKKRGERCVICQMDYKRGDRQMILPCKHVYHAGCVTRWLGINKACPICFAEVFGEEPRHH</sequence>
<dbReference type="PANTHER" id="PTHR46400:SF5">
    <property type="entry name" value="RING-TYPE DOMAIN-CONTAINING PROTEIN"/>
    <property type="match status" value="1"/>
</dbReference>
<dbReference type="PROSITE" id="PS50089">
    <property type="entry name" value="ZF_RING_2"/>
    <property type="match status" value="1"/>
</dbReference>
<dbReference type="Proteomes" id="UP000228380">
    <property type="component" value="Chromosome 6"/>
</dbReference>
<accession>A0A8B9A9W0</accession>
<dbReference type="InterPro" id="IPR001841">
    <property type="entry name" value="Znf_RING"/>
</dbReference>
<dbReference type="Pfam" id="PF13639">
    <property type="entry name" value="zf-RING_2"/>
    <property type="match status" value="1"/>
</dbReference>
<dbReference type="FunFam" id="3.30.40.10:FF:000226">
    <property type="entry name" value="E3 ubiquitin ligase BIG BROTHER"/>
    <property type="match status" value="1"/>
</dbReference>
<keyword evidence="1" id="KW-0862">Zinc</keyword>
<dbReference type="RefSeq" id="XP_038983378.1">
    <property type="nucleotide sequence ID" value="XM_039127450.1"/>
</dbReference>
<feature type="domain" description="RING-type" evidence="2">
    <location>
        <begin position="201"/>
        <end position="241"/>
    </location>
</feature>
<organism evidence="3 6">
    <name type="scientific">Phoenix dactylifera</name>
    <name type="common">Date palm</name>
    <dbReference type="NCBI Taxonomy" id="42345"/>
    <lineage>
        <taxon>Eukaryota</taxon>
        <taxon>Viridiplantae</taxon>
        <taxon>Streptophyta</taxon>
        <taxon>Embryophyta</taxon>
        <taxon>Tracheophyta</taxon>
        <taxon>Spermatophyta</taxon>
        <taxon>Magnoliopsida</taxon>
        <taxon>Liliopsida</taxon>
        <taxon>Arecaceae</taxon>
        <taxon>Coryphoideae</taxon>
        <taxon>Phoeniceae</taxon>
        <taxon>Phoenix</taxon>
    </lineage>
</organism>
<protein>
    <submittedName>
        <fullName evidence="4 5">E3 ubiquitin-protein ligase BIG BROTHER</fullName>
    </submittedName>
</protein>
<dbReference type="SMART" id="SM00184">
    <property type="entry name" value="RING"/>
    <property type="match status" value="1"/>
</dbReference>
<dbReference type="GO" id="GO:0004842">
    <property type="term" value="F:ubiquitin-protein transferase activity"/>
    <property type="evidence" value="ECO:0007669"/>
    <property type="project" value="InterPro"/>
</dbReference>
<keyword evidence="1" id="KW-0863">Zinc-finger</keyword>
<dbReference type="RefSeq" id="XP_038983380.1">
    <property type="nucleotide sequence ID" value="XM_039127452.1"/>
</dbReference>
<evidence type="ECO:0000313" key="5">
    <source>
        <dbReference type="RefSeq" id="XP_038983379.1"/>
    </source>
</evidence>
<evidence type="ECO:0000313" key="3">
    <source>
        <dbReference type="Proteomes" id="UP000228380"/>
    </source>
</evidence>
<reference evidence="3" key="1">
    <citation type="journal article" date="2019" name="Nat. Commun.">
        <title>Genome-wide association mapping of date palm fruit traits.</title>
        <authorList>
            <person name="Hazzouri K.M."/>
            <person name="Gros-Balthazard M."/>
            <person name="Flowers J.M."/>
            <person name="Copetti D."/>
            <person name="Lemansour A."/>
            <person name="Lebrun M."/>
            <person name="Masmoudi K."/>
            <person name="Ferrand S."/>
            <person name="Dhar M.I."/>
            <person name="Fresquez Z.A."/>
            <person name="Rosas U."/>
            <person name="Zhang J."/>
            <person name="Talag J."/>
            <person name="Lee S."/>
            <person name="Kudrna D."/>
            <person name="Powell R.F."/>
            <person name="Leitch I.J."/>
            <person name="Krueger R.R."/>
            <person name="Wing R.A."/>
            <person name="Amiri K.M.A."/>
            <person name="Purugganan M.D."/>
        </authorList>
    </citation>
    <scope>NUCLEOTIDE SEQUENCE [LARGE SCALE GENOMIC DNA]</scope>
    <source>
        <strain evidence="3">cv. Khalas</strain>
    </source>
</reference>
<dbReference type="PANTHER" id="PTHR46400">
    <property type="entry name" value="RING/U-BOX SUPERFAMILY PROTEIN"/>
    <property type="match status" value="1"/>
</dbReference>
<keyword evidence="3" id="KW-1185">Reference proteome</keyword>
<dbReference type="GO" id="GO:0008270">
    <property type="term" value="F:zinc ion binding"/>
    <property type="evidence" value="ECO:0007669"/>
    <property type="project" value="UniProtKB-KW"/>
</dbReference>
<reference evidence="4 5" key="2">
    <citation type="submission" date="2025-04" db="UniProtKB">
        <authorList>
            <consortium name="RefSeq"/>
        </authorList>
    </citation>
    <scope>IDENTIFICATION</scope>
    <source>
        <tissue evidence="4 5">Young leaves</tissue>
    </source>
</reference>
<dbReference type="KEGG" id="pda:103698390"/>
<evidence type="ECO:0000313" key="4">
    <source>
        <dbReference type="RefSeq" id="XP_038983378.1"/>
    </source>
</evidence>
<dbReference type="GO" id="GO:0031624">
    <property type="term" value="F:ubiquitin conjugating enzyme binding"/>
    <property type="evidence" value="ECO:0007669"/>
    <property type="project" value="TreeGrafter"/>
</dbReference>
<dbReference type="InterPro" id="IPR033276">
    <property type="entry name" value="BB"/>
</dbReference>
<dbReference type="SUPFAM" id="SSF57850">
    <property type="entry name" value="RING/U-box"/>
    <property type="match status" value="1"/>
</dbReference>
<dbReference type="RefSeq" id="XP_038983379.1">
    <property type="nucleotide sequence ID" value="XM_039127451.1"/>
</dbReference>
<name>A0A8B9A9W0_PHODC</name>
<gene>
    <name evidence="4 5 6" type="primary">LOC103698390</name>
</gene>
<dbReference type="InterPro" id="IPR013083">
    <property type="entry name" value="Znf_RING/FYVE/PHD"/>
</dbReference>